<dbReference type="SUPFAM" id="SSF56281">
    <property type="entry name" value="Metallo-hydrolase/oxidoreductase"/>
    <property type="match status" value="1"/>
</dbReference>
<reference evidence="5" key="1">
    <citation type="submission" date="2020-05" db="EMBL/GenBank/DDBJ databases">
        <authorList>
            <person name="Chiriac C."/>
            <person name="Salcher M."/>
            <person name="Ghai R."/>
            <person name="Kavagutti S V."/>
        </authorList>
    </citation>
    <scope>NUCLEOTIDE SEQUENCE</scope>
</reference>
<evidence type="ECO:0000259" key="2">
    <source>
        <dbReference type="SMART" id="SM00849"/>
    </source>
</evidence>
<dbReference type="Pfam" id="PF00753">
    <property type="entry name" value="Lactamase_B"/>
    <property type="match status" value="1"/>
</dbReference>
<dbReference type="PANTHER" id="PTHR11203">
    <property type="entry name" value="CLEAVAGE AND POLYADENYLATION SPECIFICITY FACTOR FAMILY MEMBER"/>
    <property type="match status" value="1"/>
</dbReference>
<name>A0A6J6JTC7_9ZZZZ</name>
<evidence type="ECO:0000313" key="4">
    <source>
        <dbReference type="EMBL" id="CAB4573112.1"/>
    </source>
</evidence>
<protein>
    <submittedName>
        <fullName evidence="5">Unannotated protein</fullName>
    </submittedName>
</protein>
<organism evidence="5">
    <name type="scientific">freshwater metagenome</name>
    <dbReference type="NCBI Taxonomy" id="449393"/>
    <lineage>
        <taxon>unclassified sequences</taxon>
        <taxon>metagenomes</taxon>
        <taxon>ecological metagenomes</taxon>
    </lineage>
</organism>
<dbReference type="Pfam" id="PF07521">
    <property type="entry name" value="RMMBL"/>
    <property type="match status" value="1"/>
</dbReference>
<evidence type="ECO:0000259" key="3">
    <source>
        <dbReference type="SMART" id="SM01027"/>
    </source>
</evidence>
<evidence type="ECO:0000256" key="1">
    <source>
        <dbReference type="ARBA" id="ARBA00022801"/>
    </source>
</evidence>
<dbReference type="Gene3D" id="3.40.50.10890">
    <property type="match status" value="1"/>
</dbReference>
<dbReference type="InterPro" id="IPR011108">
    <property type="entry name" value="RMMBL"/>
</dbReference>
<dbReference type="EMBL" id="CAEZVY010000044">
    <property type="protein sequence ID" value="CAB4640402.1"/>
    <property type="molecule type" value="Genomic_DNA"/>
</dbReference>
<dbReference type="SMART" id="SM00849">
    <property type="entry name" value="Lactamase_B"/>
    <property type="match status" value="1"/>
</dbReference>
<dbReference type="GO" id="GO:0016787">
    <property type="term" value="F:hydrolase activity"/>
    <property type="evidence" value="ECO:0007669"/>
    <property type="project" value="UniProtKB-KW"/>
</dbReference>
<feature type="domain" description="Metallo-beta-lactamase" evidence="2">
    <location>
        <begin position="18"/>
        <end position="219"/>
    </location>
</feature>
<dbReference type="AlphaFoldDB" id="A0A6J6JTC7"/>
<dbReference type="InterPro" id="IPR050698">
    <property type="entry name" value="MBL"/>
</dbReference>
<sequence length="460" mass="49933">MPRPQHTLRFLGAAGTVTGSKFLLESGESRALIDCGLFQGHKELRLRNRDPLPVAPESLDTLLVTHAHIDHSGYIPALVRDGFDGPVLATSATKDLSELLLPDSAYLMEEEASYAKKKGFSKHRNPEPLYTTEDAARALTRFQIVERDHPYEVAPGMTATWVPAGHIIGASSITVTTAAGTVFFSGDLGHPNDALMKPARPFSGSDILVMESTYGNRSHGDVAPEDQLAGILDPVLRRGGVVLIPAFAVGRTQTILLHISRLMDAKRLPEVPIFVNSPMAANASTLYAKYEEDQRVPPGELERVYDRARLVRTVEQSMALNESDGPMIIVSAAGMLTGGRVLHHLVAFGQDAKNAVVLSGFQAGGTRGADLAAGERTLRIFGRDIVIKAEVHQIDSMSAHADADQLMEWMSGASAAPKMTYLVHGEPDAAGELRARIAREMGWPVRVAQYLEEIDLERPR</sequence>
<dbReference type="GO" id="GO:0004521">
    <property type="term" value="F:RNA endonuclease activity"/>
    <property type="evidence" value="ECO:0007669"/>
    <property type="project" value="TreeGrafter"/>
</dbReference>
<accession>A0A6J6JTC7</accession>
<dbReference type="Gene3D" id="3.60.15.10">
    <property type="entry name" value="Ribonuclease Z/Hydroxyacylglutathione hydrolase-like"/>
    <property type="match status" value="1"/>
</dbReference>
<dbReference type="Pfam" id="PF10996">
    <property type="entry name" value="Beta-Casp"/>
    <property type="match status" value="1"/>
</dbReference>
<evidence type="ECO:0000313" key="5">
    <source>
        <dbReference type="EMBL" id="CAB4640402.1"/>
    </source>
</evidence>
<proteinExistence type="predicted"/>
<gene>
    <name evidence="4" type="ORF">UFOPK1684_00866</name>
    <name evidence="5" type="ORF">UFOPK2158_00541</name>
</gene>
<feature type="domain" description="Beta-Casp" evidence="3">
    <location>
        <begin position="252"/>
        <end position="371"/>
    </location>
</feature>
<dbReference type="PANTHER" id="PTHR11203:SF37">
    <property type="entry name" value="INTEGRATOR COMPLEX SUBUNIT 11"/>
    <property type="match status" value="1"/>
</dbReference>
<dbReference type="SMART" id="SM01027">
    <property type="entry name" value="Beta-Casp"/>
    <property type="match status" value="1"/>
</dbReference>
<dbReference type="CDD" id="cd16295">
    <property type="entry name" value="TTHA0252-CPSF-like_MBL-fold"/>
    <property type="match status" value="1"/>
</dbReference>
<dbReference type="EMBL" id="CAEZTM010000036">
    <property type="protein sequence ID" value="CAB4573112.1"/>
    <property type="molecule type" value="Genomic_DNA"/>
</dbReference>
<keyword evidence="1" id="KW-0378">Hydrolase</keyword>
<dbReference type="InterPro" id="IPR001279">
    <property type="entry name" value="Metallo-B-lactamas"/>
</dbReference>
<dbReference type="InterPro" id="IPR022712">
    <property type="entry name" value="Beta_Casp"/>
</dbReference>
<dbReference type="InterPro" id="IPR036866">
    <property type="entry name" value="RibonucZ/Hydroxyglut_hydro"/>
</dbReference>